<dbReference type="FunFam" id="3.30.1060.10:FF:000005">
    <property type="entry name" value="Peptide methionine sulfoxide reductase MsrA"/>
    <property type="match status" value="1"/>
</dbReference>
<dbReference type="EMBL" id="FOLB01000020">
    <property type="protein sequence ID" value="SFD00473.1"/>
    <property type="molecule type" value="Genomic_DNA"/>
</dbReference>
<protein>
    <recommendedName>
        <fullName evidence="5">Peptide methionine sulfoxide reductase MsrA</fullName>
        <shortName evidence="5">Protein-methionine-S-oxide reductase</shortName>
        <ecNumber evidence="5">1.8.4.11</ecNumber>
    </recommendedName>
    <alternativeName>
        <fullName evidence="5">Peptide-methionine (S)-S-oxide reductase</fullName>
        <shortName evidence="5">Peptide Met(O) reductase</shortName>
    </alternativeName>
</protein>
<dbReference type="NCBIfam" id="TIGR00401">
    <property type="entry name" value="msrA"/>
    <property type="match status" value="1"/>
</dbReference>
<dbReference type="Gene3D" id="3.30.1060.10">
    <property type="entry name" value="Peptide methionine sulphoxide reductase MsrA"/>
    <property type="match status" value="1"/>
</dbReference>
<dbReference type="AlphaFoldDB" id="A0A1I1P0H9"/>
<evidence type="ECO:0000313" key="7">
    <source>
        <dbReference type="EMBL" id="SFD00473.1"/>
    </source>
</evidence>
<evidence type="ECO:0000313" key="8">
    <source>
        <dbReference type="Proteomes" id="UP000198832"/>
    </source>
</evidence>
<comment type="catalytic activity">
    <reaction evidence="3 5">
        <text>L-methionyl-[protein] + [thioredoxin]-disulfide + H2O = L-methionyl-(S)-S-oxide-[protein] + [thioredoxin]-dithiol</text>
        <dbReference type="Rhea" id="RHEA:14217"/>
        <dbReference type="Rhea" id="RHEA-COMP:10698"/>
        <dbReference type="Rhea" id="RHEA-COMP:10700"/>
        <dbReference type="Rhea" id="RHEA-COMP:12313"/>
        <dbReference type="Rhea" id="RHEA-COMP:12315"/>
        <dbReference type="ChEBI" id="CHEBI:15377"/>
        <dbReference type="ChEBI" id="CHEBI:16044"/>
        <dbReference type="ChEBI" id="CHEBI:29950"/>
        <dbReference type="ChEBI" id="CHEBI:44120"/>
        <dbReference type="ChEBI" id="CHEBI:50058"/>
        <dbReference type="EC" id="1.8.4.11"/>
    </reaction>
</comment>
<dbReference type="GO" id="GO:0033744">
    <property type="term" value="F:L-methionine:thioredoxin-disulfide S-oxidoreductase activity"/>
    <property type="evidence" value="ECO:0007669"/>
    <property type="project" value="RHEA"/>
</dbReference>
<organism evidence="7 8">
    <name type="scientific">Nocardioides terrae</name>
    <dbReference type="NCBI Taxonomy" id="574651"/>
    <lineage>
        <taxon>Bacteria</taxon>
        <taxon>Bacillati</taxon>
        <taxon>Actinomycetota</taxon>
        <taxon>Actinomycetes</taxon>
        <taxon>Propionibacteriales</taxon>
        <taxon>Nocardioidaceae</taxon>
        <taxon>Nocardioides</taxon>
    </lineage>
</organism>
<comment type="function">
    <text evidence="5">Has an important function as a repair enzyme for proteins that have been inactivated by oxidation. Catalyzes the reversible oxidation-reduction of methionine sulfoxide in proteins to methionine.</text>
</comment>
<dbReference type="PANTHER" id="PTHR43774:SF1">
    <property type="entry name" value="PEPTIDE METHIONINE SULFOXIDE REDUCTASE MSRA 2"/>
    <property type="match status" value="1"/>
</dbReference>
<feature type="active site" evidence="5">
    <location>
        <position position="19"/>
    </location>
</feature>
<evidence type="ECO:0000256" key="5">
    <source>
        <dbReference type="HAMAP-Rule" id="MF_01401"/>
    </source>
</evidence>
<keyword evidence="2 5" id="KW-0560">Oxidoreductase</keyword>
<reference evidence="7 8" key="1">
    <citation type="submission" date="2016-10" db="EMBL/GenBank/DDBJ databases">
        <authorList>
            <person name="de Groot N.N."/>
        </authorList>
    </citation>
    <scope>NUCLEOTIDE SEQUENCE [LARGE SCALE GENOMIC DNA]</scope>
    <source>
        <strain evidence="7 8">CGMCC 1.7056</strain>
    </source>
</reference>
<accession>A0A1I1P0H9</accession>
<evidence type="ECO:0000256" key="1">
    <source>
        <dbReference type="ARBA" id="ARBA00005591"/>
    </source>
</evidence>
<dbReference type="GO" id="GO:0008113">
    <property type="term" value="F:peptide-methionine (S)-S-oxide reductase activity"/>
    <property type="evidence" value="ECO:0007669"/>
    <property type="project" value="UniProtKB-UniRule"/>
</dbReference>
<dbReference type="InterPro" id="IPR036509">
    <property type="entry name" value="Met_Sox_Rdtase_MsrA_sf"/>
</dbReference>
<dbReference type="EC" id="1.8.4.11" evidence="5"/>
<gene>
    <name evidence="5" type="primary">msrA</name>
    <name evidence="7" type="ORF">SAMN04487968_12011</name>
</gene>
<evidence type="ECO:0000256" key="2">
    <source>
        <dbReference type="ARBA" id="ARBA00023002"/>
    </source>
</evidence>
<feature type="domain" description="Peptide methionine sulphoxide reductase MsrA" evidence="6">
    <location>
        <begin position="12"/>
        <end position="160"/>
    </location>
</feature>
<dbReference type="HAMAP" id="MF_01401">
    <property type="entry name" value="MsrA"/>
    <property type="match status" value="1"/>
</dbReference>
<comment type="similarity">
    <text evidence="1 5">Belongs to the MsrA Met sulfoxide reductase family.</text>
</comment>
<dbReference type="InterPro" id="IPR002569">
    <property type="entry name" value="Met_Sox_Rdtase_MsrA_dom"/>
</dbReference>
<sequence length="177" mass="19959">MSTCGVAYQPETAVLAGGCFWGMEDLLRKKDGVLSTRVGYTGGSNDHPTYRNHPGHAEAVEIVFDPMRITFRELLEFFFQVHDPTTPNRQGNDVGSSYRSAIFYQDETQRDVAEATIADVQDSGLWPGPVVTEVTEASTFWEAEPEHQDYLVKHPHGYTCHFVRPQWQLPTQQQPAD</sequence>
<evidence type="ECO:0000259" key="6">
    <source>
        <dbReference type="Pfam" id="PF01625"/>
    </source>
</evidence>
<dbReference type="OrthoDB" id="4174719at2"/>
<name>A0A1I1P0H9_9ACTN</name>
<dbReference type="STRING" id="574651.SAMN04487968_12011"/>
<dbReference type="Proteomes" id="UP000198832">
    <property type="component" value="Unassembled WGS sequence"/>
</dbReference>
<dbReference type="PANTHER" id="PTHR43774">
    <property type="entry name" value="PEPTIDE METHIONINE SULFOXIDE REDUCTASE"/>
    <property type="match status" value="1"/>
</dbReference>
<keyword evidence="8" id="KW-1185">Reference proteome</keyword>
<proteinExistence type="inferred from homology"/>
<dbReference type="Pfam" id="PF01625">
    <property type="entry name" value="PMSR"/>
    <property type="match status" value="1"/>
</dbReference>
<evidence type="ECO:0000256" key="4">
    <source>
        <dbReference type="ARBA" id="ARBA00048782"/>
    </source>
</evidence>
<dbReference type="SUPFAM" id="SSF55068">
    <property type="entry name" value="Peptide methionine sulfoxide reductase"/>
    <property type="match status" value="1"/>
</dbReference>
<dbReference type="RefSeq" id="WP_091126537.1">
    <property type="nucleotide sequence ID" value="NZ_FOLB01000020.1"/>
</dbReference>
<evidence type="ECO:0000256" key="3">
    <source>
        <dbReference type="ARBA" id="ARBA00047806"/>
    </source>
</evidence>
<comment type="catalytic activity">
    <reaction evidence="4 5">
        <text>[thioredoxin]-disulfide + L-methionine + H2O = L-methionine (S)-S-oxide + [thioredoxin]-dithiol</text>
        <dbReference type="Rhea" id="RHEA:19993"/>
        <dbReference type="Rhea" id="RHEA-COMP:10698"/>
        <dbReference type="Rhea" id="RHEA-COMP:10700"/>
        <dbReference type="ChEBI" id="CHEBI:15377"/>
        <dbReference type="ChEBI" id="CHEBI:29950"/>
        <dbReference type="ChEBI" id="CHEBI:50058"/>
        <dbReference type="ChEBI" id="CHEBI:57844"/>
        <dbReference type="ChEBI" id="CHEBI:58772"/>
        <dbReference type="EC" id="1.8.4.11"/>
    </reaction>
</comment>